<evidence type="ECO:0000256" key="7">
    <source>
        <dbReference type="SAM" id="Coils"/>
    </source>
</evidence>
<dbReference type="InterPro" id="IPR004374">
    <property type="entry name" value="PrfB"/>
</dbReference>
<name>A0A2N6ST04_FINMA</name>
<comment type="caution">
    <text evidence="9">The sequence shown here is derived from an EMBL/GenBank/DDBJ whole genome shotgun (WGS) entry which is preliminary data.</text>
</comment>
<feature type="coiled-coil region" evidence="7">
    <location>
        <begin position="5"/>
        <end position="117"/>
    </location>
</feature>
<sequence>MKMDVFLINEKIENLSQNLKEIKESLDLDNLRKKLDELQQETLKQGFWDDSDKAQGIFDELNSIKADVENYDEIEEKIEEVKMMLEISKEDNTEEYEKEISKTLKSLEEKVDEFKIKTLLVGEYDKNNAIMSIHAGAGGTEAQDWAEMLLRMYTRWIADKNYSYKITDYNQDTEGGIKSVSLIVQGINAYGFLKSEKGVHRLVRISPFDQQKRRHTSFASVDVFPEIKDSHNIQIDDKDLKVDTYRASGAGGQHVNMTDSAVRITHIPTGVTVQCQTERSQIANRKYAMDMLIAKLIMIKEEEKREKIEDIQGKYNQIAWGSQIRSYVFQPYTLVKDHRTNCESSQVQDVLDGDLDKFINAYLSHN</sequence>
<dbReference type="PROSITE" id="PS00745">
    <property type="entry name" value="RF_PROK_I"/>
    <property type="match status" value="1"/>
</dbReference>
<dbReference type="Pfam" id="PF03462">
    <property type="entry name" value="PCRF"/>
    <property type="match status" value="1"/>
</dbReference>
<keyword evidence="4 5" id="KW-0648">Protein biosynthesis</keyword>
<organism evidence="9 10">
    <name type="scientific">Finegoldia magna</name>
    <name type="common">Peptostreptococcus magnus</name>
    <dbReference type="NCBI Taxonomy" id="1260"/>
    <lineage>
        <taxon>Bacteria</taxon>
        <taxon>Bacillati</taxon>
        <taxon>Bacillota</taxon>
        <taxon>Tissierellia</taxon>
        <taxon>Tissierellales</taxon>
        <taxon>Peptoniphilaceae</taxon>
        <taxon>Finegoldia</taxon>
    </lineage>
</organism>
<evidence type="ECO:0000313" key="10">
    <source>
        <dbReference type="Proteomes" id="UP000235723"/>
    </source>
</evidence>
<evidence type="ECO:0000259" key="8">
    <source>
        <dbReference type="PROSITE" id="PS00745"/>
    </source>
</evidence>
<protein>
    <recommendedName>
        <fullName evidence="5 6">Peptide chain release factor 2</fullName>
        <shortName evidence="5">RF-2</shortName>
    </recommendedName>
</protein>
<dbReference type="InterPro" id="IPR045853">
    <property type="entry name" value="Pep_chain_release_fac_I_sf"/>
</dbReference>
<keyword evidence="3 5" id="KW-0488">Methylation</keyword>
<dbReference type="SUPFAM" id="SSF75620">
    <property type="entry name" value="Release factor"/>
    <property type="match status" value="1"/>
</dbReference>
<reference evidence="9 10" key="1">
    <citation type="submission" date="2017-09" db="EMBL/GenBank/DDBJ databases">
        <title>Bacterial strain isolated from the female urinary microbiota.</title>
        <authorList>
            <person name="Thomas-White K."/>
            <person name="Kumar N."/>
            <person name="Forster S."/>
            <person name="Putonti C."/>
            <person name="Lawley T."/>
            <person name="Wolfe A.J."/>
        </authorList>
    </citation>
    <scope>NUCLEOTIDE SEQUENCE [LARGE SCALE GENOMIC DNA]</scope>
    <source>
        <strain evidence="9 10">UMB0115</strain>
    </source>
</reference>
<comment type="similarity">
    <text evidence="2 5">Belongs to the prokaryotic/mitochondrial release factor family.</text>
</comment>
<evidence type="ECO:0000313" key="9">
    <source>
        <dbReference type="EMBL" id="PMC60207.1"/>
    </source>
</evidence>
<keyword evidence="5" id="KW-0963">Cytoplasm</keyword>
<dbReference type="GO" id="GO:0016149">
    <property type="term" value="F:translation release factor activity, codon specific"/>
    <property type="evidence" value="ECO:0007669"/>
    <property type="project" value="UniProtKB-UniRule"/>
</dbReference>
<comment type="subcellular location">
    <subcellularLocation>
        <location evidence="5">Cytoplasm</location>
    </subcellularLocation>
</comment>
<dbReference type="InterPro" id="IPR000352">
    <property type="entry name" value="Pep_chain_release_fac_I"/>
</dbReference>
<dbReference type="Pfam" id="PF00472">
    <property type="entry name" value="RF-1"/>
    <property type="match status" value="1"/>
</dbReference>
<dbReference type="GO" id="GO:0005737">
    <property type="term" value="C:cytoplasm"/>
    <property type="evidence" value="ECO:0007669"/>
    <property type="project" value="UniProtKB-SubCell"/>
</dbReference>
<dbReference type="HAMAP" id="MF_00094">
    <property type="entry name" value="Rel_fac_2"/>
    <property type="match status" value="1"/>
</dbReference>
<feature type="domain" description="Prokaryotic-type class I peptide chain release factors" evidence="8">
    <location>
        <begin position="246"/>
        <end position="262"/>
    </location>
</feature>
<dbReference type="InterPro" id="IPR005139">
    <property type="entry name" value="PCRF"/>
</dbReference>
<dbReference type="Gene3D" id="1.20.58.410">
    <property type="entry name" value="Release factor"/>
    <property type="match status" value="1"/>
</dbReference>
<evidence type="ECO:0000256" key="6">
    <source>
        <dbReference type="NCBIfam" id="TIGR00020"/>
    </source>
</evidence>
<dbReference type="EMBL" id="PNHD01000005">
    <property type="protein sequence ID" value="PMC60207.1"/>
    <property type="molecule type" value="Genomic_DNA"/>
</dbReference>
<evidence type="ECO:0000256" key="2">
    <source>
        <dbReference type="ARBA" id="ARBA00010835"/>
    </source>
</evidence>
<proteinExistence type="inferred from homology"/>
<dbReference type="Gene3D" id="3.30.70.1660">
    <property type="match status" value="1"/>
</dbReference>
<dbReference type="FunFam" id="3.30.160.20:FF:000004">
    <property type="entry name" value="Peptide chain release factor 1"/>
    <property type="match status" value="1"/>
</dbReference>
<feature type="modified residue" description="N5-methylglutamine" evidence="5">
    <location>
        <position position="253"/>
    </location>
</feature>
<dbReference type="NCBIfam" id="TIGR00020">
    <property type="entry name" value="prfB"/>
    <property type="match status" value="1"/>
</dbReference>
<gene>
    <name evidence="5" type="primary">prfB</name>
    <name evidence="9" type="ORF">CJ208_04500</name>
</gene>
<evidence type="ECO:0000256" key="5">
    <source>
        <dbReference type="HAMAP-Rule" id="MF_00094"/>
    </source>
</evidence>
<accession>A0A2N6ST04</accession>
<dbReference type="PANTHER" id="PTHR43116">
    <property type="entry name" value="PEPTIDE CHAIN RELEASE FACTOR 2"/>
    <property type="match status" value="1"/>
</dbReference>
<evidence type="ECO:0000256" key="1">
    <source>
        <dbReference type="ARBA" id="ARBA00002613"/>
    </source>
</evidence>
<evidence type="ECO:0000256" key="4">
    <source>
        <dbReference type="ARBA" id="ARBA00022917"/>
    </source>
</evidence>
<comment type="function">
    <text evidence="1 5">Peptide chain release factor 2 directs the termination of translation in response to the peptide chain termination codons UGA and UAA.</text>
</comment>
<comment type="PTM">
    <text evidence="5">Methylated by PrmC. Methylation increases the termination efficiency of RF2.</text>
</comment>
<dbReference type="SMART" id="SM00937">
    <property type="entry name" value="PCRF"/>
    <property type="match status" value="1"/>
</dbReference>
<evidence type="ECO:0000256" key="3">
    <source>
        <dbReference type="ARBA" id="ARBA00022481"/>
    </source>
</evidence>
<dbReference type="Proteomes" id="UP000235723">
    <property type="component" value="Unassembled WGS sequence"/>
</dbReference>
<dbReference type="Gene3D" id="3.30.160.20">
    <property type="match status" value="1"/>
</dbReference>
<dbReference type="PANTHER" id="PTHR43116:SF3">
    <property type="entry name" value="CLASS I PEPTIDE CHAIN RELEASE FACTOR"/>
    <property type="match status" value="1"/>
</dbReference>
<dbReference type="AlphaFoldDB" id="A0A2N6ST04"/>
<keyword evidence="7" id="KW-0175">Coiled coil</keyword>